<dbReference type="KEGG" id="ath:AT3G25200"/>
<organism evidence="3 4">
    <name type="scientific">Arabidopsis thaliana</name>
    <name type="common">Mouse-ear cress</name>
    <dbReference type="NCBI Taxonomy" id="3702"/>
    <lineage>
        <taxon>Eukaryota</taxon>
        <taxon>Viridiplantae</taxon>
        <taxon>Streptophyta</taxon>
        <taxon>Embryophyta</taxon>
        <taxon>Tracheophyta</taxon>
        <taxon>Spermatophyta</taxon>
        <taxon>Magnoliopsida</taxon>
        <taxon>eudicotyledons</taxon>
        <taxon>Gunneridae</taxon>
        <taxon>Pentapetalae</taxon>
        <taxon>rosids</taxon>
        <taxon>malvids</taxon>
        <taxon>Brassicales</taxon>
        <taxon>Brassicaceae</taxon>
        <taxon>Camelineae</taxon>
        <taxon>Arabidopsis</taxon>
    </lineage>
</organism>
<evidence type="ECO:0000313" key="3">
    <source>
        <dbReference type="EMBL" id="VYS58544.1"/>
    </source>
</evidence>
<evidence type="ECO:0000256" key="1">
    <source>
        <dbReference type="SAM" id="MobiDB-lite"/>
    </source>
</evidence>
<accession>A0A654FAP5</accession>
<dbReference type="Proteomes" id="UP000426265">
    <property type="component" value="Unassembled WGS sequence"/>
</dbReference>
<proteinExistence type="predicted"/>
<dbReference type="EMBL" id="CACRSJ010000106">
    <property type="protein sequence ID" value="VYS58544.1"/>
    <property type="molecule type" value="Genomic_DNA"/>
</dbReference>
<dbReference type="RefSeq" id="NP_189157.1">
    <property type="nucleotide sequence ID" value="NM_113426.1"/>
</dbReference>
<evidence type="ECO:0000313" key="4">
    <source>
        <dbReference type="Proteomes" id="UP000426265"/>
    </source>
</evidence>
<gene>
    <name evidence="2" type="ordered locus">At3g25200</name>
    <name evidence="3" type="ORF">AN1_LOCUS13989</name>
</gene>
<feature type="region of interest" description="Disordered" evidence="1">
    <location>
        <begin position="85"/>
        <end position="105"/>
    </location>
</feature>
<dbReference type="Araport" id="AT3G25200"/>
<dbReference type="GeneID" id="822113"/>
<dbReference type="ExpressionAtlas" id="A0A654FAP5">
    <property type="expression patterns" value="baseline and differential"/>
</dbReference>
<dbReference type="AlphaFoldDB" id="A0A654FAP5"/>
<evidence type="ECO:0000313" key="2">
    <source>
        <dbReference type="Araport" id="AT3G25200"/>
    </source>
</evidence>
<reference evidence="3 4" key="1">
    <citation type="submission" date="2019-11" db="EMBL/GenBank/DDBJ databases">
        <authorList>
            <person name="Jiao W.-B."/>
            <person name="Schneeberger K."/>
        </authorList>
    </citation>
    <scope>NUCLEOTIDE SEQUENCE [LARGE SCALE GENOMIC DNA]</scope>
    <source>
        <strain evidence="4">cv. An-1</strain>
    </source>
</reference>
<sequence length="168" mass="18876">MATLGTSGVSHPPDEAKVTEDKCEIMWSAYPCVAASFIHDGMLSFFDDTCTWETRTVLWLSSFWDLNSAFSDLLKATLRGGPTPHHRILGSPQTQAKESEVAAPKPTKTQRELLESCLTSVFLLESQPTNETFLVKWYKKTSRKIMKTKGVMVFKLDHKGNAIYTQDI</sequence>
<name>A0A654FAP5_ARATH</name>
<protein>
    <submittedName>
        <fullName evidence="3">Uncharacterized protein</fullName>
    </submittedName>
</protein>